<dbReference type="Pfam" id="PF01943">
    <property type="entry name" value="Polysacc_synt"/>
    <property type="match status" value="1"/>
</dbReference>
<feature type="transmembrane region" description="Helical" evidence="7">
    <location>
        <begin position="199"/>
        <end position="219"/>
    </location>
</feature>
<keyword evidence="4 7" id="KW-1133">Transmembrane helix</keyword>
<feature type="transmembrane region" description="Helical" evidence="7">
    <location>
        <begin position="58"/>
        <end position="79"/>
    </location>
</feature>
<feature type="transmembrane region" description="Helical" evidence="7">
    <location>
        <begin position="574"/>
        <end position="597"/>
    </location>
</feature>
<protein>
    <recommendedName>
        <fullName evidence="10">Polysaccharide biosynthesis protein C-terminal domain-containing protein</fullName>
    </recommendedName>
</protein>
<comment type="caution">
    <text evidence="8">The sequence shown here is derived from an EMBL/GenBank/DDBJ whole genome shotgun (WGS) entry which is preliminary data.</text>
</comment>
<feature type="transmembrane region" description="Helical" evidence="7">
    <location>
        <begin position="403"/>
        <end position="423"/>
    </location>
</feature>
<feature type="transmembrane region" description="Helical" evidence="7">
    <location>
        <begin position="543"/>
        <end position="562"/>
    </location>
</feature>
<feature type="region of interest" description="Disordered" evidence="6">
    <location>
        <begin position="1"/>
        <end position="30"/>
    </location>
</feature>
<organism evidence="8 9">
    <name type="scientific">Lujinxingia litoralis</name>
    <dbReference type="NCBI Taxonomy" id="2211119"/>
    <lineage>
        <taxon>Bacteria</taxon>
        <taxon>Deltaproteobacteria</taxon>
        <taxon>Bradymonadales</taxon>
        <taxon>Lujinxingiaceae</taxon>
        <taxon>Lujinxingia</taxon>
    </lineage>
</organism>
<evidence type="ECO:0000256" key="1">
    <source>
        <dbReference type="ARBA" id="ARBA00004651"/>
    </source>
</evidence>
<feature type="transmembrane region" description="Helical" evidence="7">
    <location>
        <begin position="511"/>
        <end position="531"/>
    </location>
</feature>
<dbReference type="PANTHER" id="PTHR30250">
    <property type="entry name" value="PST FAMILY PREDICTED COLANIC ACID TRANSPORTER"/>
    <property type="match status" value="1"/>
</dbReference>
<dbReference type="PANTHER" id="PTHR30250:SF11">
    <property type="entry name" value="O-ANTIGEN TRANSPORTER-RELATED"/>
    <property type="match status" value="1"/>
</dbReference>
<evidence type="ECO:0000313" key="8">
    <source>
        <dbReference type="EMBL" id="RAL22112.1"/>
    </source>
</evidence>
<name>A0A328C5J3_9DELT</name>
<proteinExistence type="predicted"/>
<dbReference type="Proteomes" id="UP000249169">
    <property type="component" value="Unassembled WGS sequence"/>
</dbReference>
<feature type="transmembrane region" description="Helical" evidence="7">
    <location>
        <begin position="435"/>
        <end position="455"/>
    </location>
</feature>
<keyword evidence="5 7" id="KW-0472">Membrane</keyword>
<feature type="transmembrane region" description="Helical" evidence="7">
    <location>
        <begin position="272"/>
        <end position="290"/>
    </location>
</feature>
<feature type="transmembrane region" description="Helical" evidence="7">
    <location>
        <begin position="91"/>
        <end position="114"/>
    </location>
</feature>
<evidence type="ECO:0000256" key="4">
    <source>
        <dbReference type="ARBA" id="ARBA00022989"/>
    </source>
</evidence>
<reference evidence="8 9" key="1">
    <citation type="submission" date="2018-05" db="EMBL/GenBank/DDBJ databases">
        <title>Lujinxingia marina gen. nov. sp. nov., a new facultative anaerobic member of the class Deltaproteobacteria, and proposal of Lujinxingaceae fam. nov.</title>
        <authorList>
            <person name="Li C.-M."/>
        </authorList>
    </citation>
    <scope>NUCLEOTIDE SEQUENCE [LARGE SCALE GENOMIC DNA]</scope>
    <source>
        <strain evidence="8 9">B210</strain>
    </source>
</reference>
<keyword evidence="3 7" id="KW-0812">Transmembrane</keyword>
<feature type="transmembrane region" description="Helical" evidence="7">
    <location>
        <begin position="167"/>
        <end position="187"/>
    </location>
</feature>
<dbReference type="AlphaFoldDB" id="A0A328C5J3"/>
<comment type="subcellular location">
    <subcellularLocation>
        <location evidence="1">Cell membrane</location>
        <topology evidence="1">Multi-pass membrane protein</topology>
    </subcellularLocation>
</comment>
<evidence type="ECO:0000256" key="7">
    <source>
        <dbReference type="SAM" id="Phobius"/>
    </source>
</evidence>
<feature type="transmembrane region" description="Helical" evidence="7">
    <location>
        <begin position="377"/>
        <end position="397"/>
    </location>
</feature>
<dbReference type="InterPro" id="IPR050833">
    <property type="entry name" value="Poly_Biosynth_Transport"/>
</dbReference>
<evidence type="ECO:0008006" key="10">
    <source>
        <dbReference type="Google" id="ProtNLM"/>
    </source>
</evidence>
<sequence>MQSGMGDEAGIVDTSRGYATTTPVDRPEIRGEMSAQERATEAAKPMDEASVKQAGRGFLIITAAKVWFLVTSAVIQLGLPIMLGSAEAFGVFKIITESIGLINMVMITGTLNAVSKLVSEQPDQAGRLVNMAVRMQLMLGVPVAALYALGAPWIAASFNDASLTPLLRLSALIILFYAFYAIFVGYFNGLKEFARQASLDFGFSTLKMLGIVGLVLLGFGVAGAVAGFVGAAGIICTVAGIWLFRRERVRRAQGLASPTLDKAQTRQAFKRLLNYLVLIMLYTFALNGLMRADFFVLKAIASGVPEHLSGMESLFSLMSNKFAGFYGAVLNVARIPYQGVIAVTFVIFPMISQATFSEDTGQTRAYVRSTLRYCSMLIAAVAMVLAFNADSIIGALYSSDYQAASVALSILSVSIIFFALFYVATTMIIGSGHPLAAVVIMGASLALSAVLNYVFLTRTHAEVMAAMSPVVPVAPTGDALSVVSAAAAQAEASANFAAPFLLRAPDYMQSAAIATTIAMVLGCLLSVGWLWRTFGAAPPWATLGRLVLAAGVLWGIDLVMPLPVSLVAEQGKVVYLAMVVGKMASMGVALLATLFFTREFTATDMARLKAVISKKKGKA</sequence>
<dbReference type="InterPro" id="IPR002797">
    <property type="entry name" value="Polysacc_synth"/>
</dbReference>
<gene>
    <name evidence="8" type="ORF">DL240_09665</name>
</gene>
<dbReference type="EMBL" id="QHKO01000004">
    <property type="protein sequence ID" value="RAL22112.1"/>
    <property type="molecule type" value="Genomic_DNA"/>
</dbReference>
<feature type="transmembrane region" description="Helical" evidence="7">
    <location>
        <begin position="225"/>
        <end position="244"/>
    </location>
</feature>
<evidence type="ECO:0000256" key="2">
    <source>
        <dbReference type="ARBA" id="ARBA00022475"/>
    </source>
</evidence>
<evidence type="ECO:0000256" key="6">
    <source>
        <dbReference type="SAM" id="MobiDB-lite"/>
    </source>
</evidence>
<accession>A0A328C5J3</accession>
<keyword evidence="2" id="KW-1003">Cell membrane</keyword>
<evidence type="ECO:0000256" key="3">
    <source>
        <dbReference type="ARBA" id="ARBA00022692"/>
    </source>
</evidence>
<keyword evidence="9" id="KW-1185">Reference proteome</keyword>
<feature type="transmembrane region" description="Helical" evidence="7">
    <location>
        <begin position="335"/>
        <end position="356"/>
    </location>
</feature>
<dbReference type="GO" id="GO:0005886">
    <property type="term" value="C:plasma membrane"/>
    <property type="evidence" value="ECO:0007669"/>
    <property type="project" value="UniProtKB-SubCell"/>
</dbReference>
<evidence type="ECO:0000313" key="9">
    <source>
        <dbReference type="Proteomes" id="UP000249169"/>
    </source>
</evidence>
<feature type="transmembrane region" description="Helical" evidence="7">
    <location>
        <begin position="135"/>
        <end position="155"/>
    </location>
</feature>
<evidence type="ECO:0000256" key="5">
    <source>
        <dbReference type="ARBA" id="ARBA00023136"/>
    </source>
</evidence>